<dbReference type="Proteomes" id="UP000006890">
    <property type="component" value="Chromosome"/>
</dbReference>
<gene>
    <name evidence="1" type="ordered locus">Calhy_0770</name>
</gene>
<sequence length="274" mass="31062">MRRAIRELLIASIPEIQGRVYEPHAAGVNTQKPYIVLREGIQNPEDEWSKFSTIIEVWPYVKRTTFQEVDALCNAIINALHRARFSQDGEQFLADYIGTVGPDFVDEDWDAITRGLKFRVFSLGWFNGLTFEPDPVATLQAWTKNTFPEVHVDPATWAPADATPGIYWRLSKVNLESITQAISWFEAQIAGHIIAPSTQVRLIWLRKIVEALANQRKLIMSDGGLIEFLKIRADSEADPMRKGQIELIARFGVLRTKETSSILNKATIVKVEVK</sequence>
<dbReference type="RefSeq" id="WP_013402707.1">
    <property type="nucleotide sequence ID" value="NC_014652.1"/>
</dbReference>
<keyword evidence="2" id="KW-1185">Reference proteome</keyword>
<dbReference type="EMBL" id="CP002219">
    <property type="protein sequence ID" value="ADQ06507.1"/>
    <property type="molecule type" value="Genomic_DNA"/>
</dbReference>
<dbReference type="KEGG" id="chd:Calhy_0770"/>
<dbReference type="eggNOG" id="ENOG503121S">
    <property type="taxonomic scope" value="Bacteria"/>
</dbReference>
<evidence type="ECO:0000313" key="1">
    <source>
        <dbReference type="EMBL" id="ADQ06507.1"/>
    </source>
</evidence>
<accession>E4QE13</accession>
<reference key="1">
    <citation type="submission" date="2010-09" db="EMBL/GenBank/DDBJ databases">
        <title>Complete sequence of Caldicellulosiruptor hydrothermalis 108.</title>
        <authorList>
            <consortium name="US DOE Joint Genome Institute"/>
            <person name="Lucas S."/>
            <person name="Copeland A."/>
            <person name="Lapidus A."/>
            <person name="Cheng J.-F."/>
            <person name="Bruce D."/>
            <person name="Goodwin L."/>
            <person name="Pitluck S."/>
            <person name="Davenport K."/>
            <person name="Detter J.C."/>
            <person name="Han C."/>
            <person name="Tapia R."/>
            <person name="Land M."/>
            <person name="Hauser L."/>
            <person name="Chang Y.-J."/>
            <person name="Jeffries C."/>
            <person name="Kyrpides N."/>
            <person name="Ivanova N."/>
            <person name="Mikhailova N."/>
            <person name="Blumer-Schuette S.E."/>
            <person name="Kelly R.M."/>
            <person name="Woyke T."/>
        </authorList>
    </citation>
    <scope>NUCLEOTIDE SEQUENCE</scope>
    <source>
        <strain>108</strain>
    </source>
</reference>
<dbReference type="STRING" id="632292.Calhy_0770"/>
<evidence type="ECO:0000313" key="2">
    <source>
        <dbReference type="Proteomes" id="UP000006890"/>
    </source>
</evidence>
<organism evidence="1 2">
    <name type="scientific">Caldicellulosiruptor hydrothermalis (strain DSM 18901 / VKM B-2411 / 108)</name>
    <dbReference type="NCBI Taxonomy" id="632292"/>
    <lineage>
        <taxon>Bacteria</taxon>
        <taxon>Bacillati</taxon>
        <taxon>Bacillota</taxon>
        <taxon>Bacillota incertae sedis</taxon>
        <taxon>Caldicellulosiruptorales</taxon>
        <taxon>Caldicellulosiruptoraceae</taxon>
        <taxon>Caldicellulosiruptor</taxon>
    </lineage>
</organism>
<dbReference type="OrthoDB" id="1679953at2"/>
<protein>
    <submittedName>
        <fullName evidence="1">Uncharacterized protein</fullName>
    </submittedName>
</protein>
<proteinExistence type="predicted"/>
<reference evidence="1 2" key="2">
    <citation type="journal article" date="2011" name="J. Bacteriol.">
        <title>Complete genome sequences for the anaerobic, extremely thermophilic plant biomass-degrading bacteria Caldicellulosiruptor hydrothermalis, Caldicellulosiruptor kristjanssonii, Caldicellulosiruptor kronotskyensis, Caldicellulosiruptor owensenis, and Caldicellulosiruptor lactoaceticus.</title>
        <authorList>
            <person name="Blumer-Schuette S.E."/>
            <person name="Ozdemir I."/>
            <person name="Mistry D."/>
            <person name="Lucas S."/>
            <person name="Lapidus A."/>
            <person name="Cheng J.F."/>
            <person name="Goodwin L.A."/>
            <person name="Pitluck S."/>
            <person name="Land M.L."/>
            <person name="Hauser L.J."/>
            <person name="Woyke T."/>
            <person name="Mikhailova N."/>
            <person name="Pati A."/>
            <person name="Kyrpides N.C."/>
            <person name="Ivanova N."/>
            <person name="Detter J.C."/>
            <person name="Walston-Davenport K."/>
            <person name="Han S."/>
            <person name="Adams M.W."/>
            <person name="Kelly R.M."/>
        </authorList>
    </citation>
    <scope>NUCLEOTIDE SEQUENCE [LARGE SCALE GENOMIC DNA]</scope>
    <source>
        <strain evidence="2">DSM 18901 / VKM B-2411 / 108</strain>
    </source>
</reference>
<dbReference type="AlphaFoldDB" id="E4QE13"/>
<dbReference type="HOGENOM" id="CLU_086602_0_0_9"/>
<name>E4QE13_CALH1</name>